<keyword evidence="2" id="KW-0378">Hydrolase</keyword>
<sequence>MTNIRYHITLFALLLLSMVQGYAQSSNVKNIAKSVFTLTTFNKDGSIHASCKGFFVGNKGEAVSLLTPFKGAASAVVVDGNGNKHPVTGIWGANELYDICKFHAGNISTPAPLAQNPATVGSKTFLVDYSMKSSVTTPLSVTKVEKFNQTFNYYVFDKTIAESATGAPISNANGQIVGIAQLSGDGGTVHATDVRLANDFKTTGLSLSDPILRTTDIRAMLPADEQQALLMVMMSAQQCDSLTHAQYVDDYIQAFPKSSEGYSTKALLLVEAKKYEQADKLMMQSIANSTKKDEAHSNYAKVILRKEIYHSQDAYPAWNMDKALAEAQEAYKITPAPIYQHQIAQIIYAKGQYEEAYKQFMDLTKTLLRNGELFYEAAQCKQQLKAPQTEIMALLDSAIAACPRPLTSVAAPYILARAYAYDENKEWRKALADYNQYDTLMLGRVDHFFYYTRYKCELQVRQYQQALTDIARALILNPQEPTYYAEMASLQLRVRRFDDAYETSRRCTMLAPEYADGWLLLGLAQMERNQKEEAKKALEKAKELGDTRADQYLKKL</sequence>
<organism evidence="2">
    <name type="scientific">Prevotella sp. GTC17254</name>
    <dbReference type="NCBI Taxonomy" id="3236794"/>
    <lineage>
        <taxon>Bacteria</taxon>
        <taxon>Pseudomonadati</taxon>
        <taxon>Bacteroidota</taxon>
        <taxon>Bacteroidia</taxon>
        <taxon>Bacteroidales</taxon>
        <taxon>Prevotellaceae</taxon>
        <taxon>Prevotella</taxon>
    </lineage>
</organism>
<gene>
    <name evidence="2" type="ORF">GTC17254_04990</name>
</gene>
<dbReference type="InterPro" id="IPR009003">
    <property type="entry name" value="Peptidase_S1_PA"/>
</dbReference>
<dbReference type="GO" id="GO:0006508">
    <property type="term" value="P:proteolysis"/>
    <property type="evidence" value="ECO:0007669"/>
    <property type="project" value="UniProtKB-KW"/>
</dbReference>
<feature type="signal peptide" evidence="1">
    <location>
        <begin position="1"/>
        <end position="23"/>
    </location>
</feature>
<reference evidence="2" key="1">
    <citation type="submission" date="2024-07" db="EMBL/GenBank/DDBJ databases">
        <title>Complete genome sequence of Prevotella sp. YM-2024 GTC17254.</title>
        <authorList>
            <person name="Hayashi M."/>
            <person name="Muto Y."/>
            <person name="Tanaka K."/>
            <person name="Niwa H."/>
        </authorList>
    </citation>
    <scope>NUCLEOTIDE SEQUENCE</scope>
    <source>
        <strain evidence="2">GTC17254</strain>
    </source>
</reference>
<dbReference type="SUPFAM" id="SSF48452">
    <property type="entry name" value="TPR-like"/>
    <property type="match status" value="2"/>
</dbReference>
<dbReference type="SMART" id="SM00028">
    <property type="entry name" value="TPR"/>
    <property type="match status" value="3"/>
</dbReference>
<dbReference type="AlphaFoldDB" id="A0AB33IWE9"/>
<dbReference type="SUPFAM" id="SSF50494">
    <property type="entry name" value="Trypsin-like serine proteases"/>
    <property type="match status" value="1"/>
</dbReference>
<dbReference type="GO" id="GO:0008233">
    <property type="term" value="F:peptidase activity"/>
    <property type="evidence" value="ECO:0007669"/>
    <property type="project" value="UniProtKB-KW"/>
</dbReference>
<dbReference type="InterPro" id="IPR011990">
    <property type="entry name" value="TPR-like_helical_dom_sf"/>
</dbReference>
<evidence type="ECO:0000256" key="1">
    <source>
        <dbReference type="SAM" id="SignalP"/>
    </source>
</evidence>
<proteinExistence type="predicted"/>
<name>A0AB33IWE9_9BACT</name>
<dbReference type="InterPro" id="IPR019734">
    <property type="entry name" value="TPR_rpt"/>
</dbReference>
<keyword evidence="1" id="KW-0732">Signal</keyword>
<dbReference type="Gene3D" id="1.25.40.10">
    <property type="entry name" value="Tetratricopeptide repeat domain"/>
    <property type="match status" value="2"/>
</dbReference>
<dbReference type="EMBL" id="AP035786">
    <property type="protein sequence ID" value="BFO72902.1"/>
    <property type="molecule type" value="Genomic_DNA"/>
</dbReference>
<keyword evidence="2" id="KW-0645">Protease</keyword>
<feature type="chain" id="PRO_5044284087" evidence="1">
    <location>
        <begin position="24"/>
        <end position="556"/>
    </location>
</feature>
<accession>A0AB33IWE9</accession>
<protein>
    <submittedName>
        <fullName evidence="2">Tetratricopeptide repeat-containing serine protease family protein</fullName>
    </submittedName>
</protein>
<evidence type="ECO:0000313" key="2">
    <source>
        <dbReference type="EMBL" id="BFO72902.1"/>
    </source>
</evidence>